<name>W4FT51_APHAT</name>
<proteinExistence type="predicted"/>
<protein>
    <submittedName>
        <fullName evidence="1">Uncharacterized protein</fullName>
    </submittedName>
</protein>
<accession>W4FT51</accession>
<dbReference type="GeneID" id="20816452"/>
<sequence length="827" mass="90807">METHPATSRLVTSFAAKECVHAHISVEWTYDTKLAQCMTLLRAHLPGDIAPSATLSKLSVSDLVLSIEAAELQHPLVVVLCHLHPSDATACIQNMFQYHQSCTPPYDPARATTLEALVYASSLFIAAYTPAAKGALKHQLESLASSSSCLMLQRAIATLSSDAIIQPASPTAVPQSSVPPHHPHVVERLLTAMQHVTATDANSVADIATACVACCDHRQCLPSSYVVYPTHEALLQSIACAPYISTTPPPPTHDTAMLHVHDGGAQDDWHAEPILQHDQALQTFSRLLTASHWSRVDMQWLRQYLETIDDVHVLRMHVGWVIHQHRHLVSISATAASLACNSSAIQSLMNFVTCATPSHALLRCAAFDPIAVIETLLQHGLHTRENQPVCMDVLYMLAPFVPRGQLIDAVATTFLTAFATSATEWRSATDWARRLIDPQQHDDGVLITLPEFCAACIVPLVVQEPERRNGWLVAHALVVDSTTSAIAFSQAADQLTAMLELAVLELRRTWAMPSRDAVLASYDHIQVVQAILQALVKLTKSFQLADDNPPTWSHLVDVCDDVRLYLMLANDVDFPWLKCALATKQVEWAAHIEPIIWGAILDHPECVAALPVLHRCSIGGLPRHEQSASQLWALTATTFAMHVVAPHTNLVQFQRLVAVVLPQLVPELPRGSSSTTTTLVLPSSVVNEQQKQQHDELEFEWTMALWAVRSASVACHVTHPVSCVRPLIWAVELVLGEATSTMASLLVCIGAVLVVLNDDAFIHDTMREQVAVLCRQLIVAVLSTDEANVSKFAAKYVDFCIDQVTENEQRRALHRFVSAQQQQKARS</sequence>
<dbReference type="RefSeq" id="XP_009840571.1">
    <property type="nucleotide sequence ID" value="XM_009842269.1"/>
</dbReference>
<dbReference type="EMBL" id="KI913171">
    <property type="protein sequence ID" value="ETV69833.1"/>
    <property type="molecule type" value="Genomic_DNA"/>
</dbReference>
<dbReference type="OrthoDB" id="67037at2759"/>
<evidence type="ECO:0000313" key="1">
    <source>
        <dbReference type="EMBL" id="ETV69833.1"/>
    </source>
</evidence>
<gene>
    <name evidence="1" type="ORF">H257_14456</name>
</gene>
<reference evidence="1" key="1">
    <citation type="submission" date="2013-12" db="EMBL/GenBank/DDBJ databases">
        <title>The Genome Sequence of Aphanomyces astaci APO3.</title>
        <authorList>
            <consortium name="The Broad Institute Genomics Platform"/>
            <person name="Russ C."/>
            <person name="Tyler B."/>
            <person name="van West P."/>
            <person name="Dieguez-Uribeondo J."/>
            <person name="Young S.K."/>
            <person name="Zeng Q."/>
            <person name="Gargeya S."/>
            <person name="Fitzgerald M."/>
            <person name="Abouelleil A."/>
            <person name="Alvarado L."/>
            <person name="Chapman S.B."/>
            <person name="Gainer-Dewar J."/>
            <person name="Goldberg J."/>
            <person name="Griggs A."/>
            <person name="Gujja S."/>
            <person name="Hansen M."/>
            <person name="Howarth C."/>
            <person name="Imamovic A."/>
            <person name="Ireland A."/>
            <person name="Larimer J."/>
            <person name="McCowan C."/>
            <person name="Murphy C."/>
            <person name="Pearson M."/>
            <person name="Poon T.W."/>
            <person name="Priest M."/>
            <person name="Roberts A."/>
            <person name="Saif S."/>
            <person name="Shea T."/>
            <person name="Sykes S."/>
            <person name="Wortman J."/>
            <person name="Nusbaum C."/>
            <person name="Birren B."/>
        </authorList>
    </citation>
    <scope>NUCLEOTIDE SEQUENCE [LARGE SCALE GENOMIC DNA]</scope>
    <source>
        <strain evidence="1">APO3</strain>
    </source>
</reference>
<organism evidence="1">
    <name type="scientific">Aphanomyces astaci</name>
    <name type="common">Crayfish plague agent</name>
    <dbReference type="NCBI Taxonomy" id="112090"/>
    <lineage>
        <taxon>Eukaryota</taxon>
        <taxon>Sar</taxon>
        <taxon>Stramenopiles</taxon>
        <taxon>Oomycota</taxon>
        <taxon>Saprolegniomycetes</taxon>
        <taxon>Saprolegniales</taxon>
        <taxon>Verrucalvaceae</taxon>
        <taxon>Aphanomyces</taxon>
    </lineage>
</organism>
<dbReference type="AlphaFoldDB" id="W4FT51"/>
<dbReference type="VEuPathDB" id="FungiDB:H257_14456"/>